<evidence type="ECO:0000313" key="2">
    <source>
        <dbReference type="Proteomes" id="UP001054897"/>
    </source>
</evidence>
<name>A0ABY5A8Y2_9GAMM</name>
<dbReference type="CDD" id="cd11579">
    <property type="entry name" value="Glyco_tran_WbsX"/>
    <property type="match status" value="1"/>
</dbReference>
<dbReference type="InterPro" id="IPR032719">
    <property type="entry name" value="WbsX"/>
</dbReference>
<protein>
    <submittedName>
        <fullName evidence="1">Glycoside hydrolase family 99-like domain-containing protein</fullName>
    </submittedName>
</protein>
<dbReference type="InterPro" id="IPR007739">
    <property type="entry name" value="RgpF"/>
</dbReference>
<dbReference type="SUPFAM" id="SSF52540">
    <property type="entry name" value="P-loop containing nucleoside triphosphate hydrolases"/>
    <property type="match status" value="1"/>
</dbReference>
<dbReference type="PANTHER" id="PTHR41244">
    <property type="entry name" value="RHAMNAN SYNTHESIS F"/>
    <property type="match status" value="1"/>
</dbReference>
<keyword evidence="2" id="KW-1185">Reference proteome</keyword>
<dbReference type="PANTHER" id="PTHR41244:SF1">
    <property type="entry name" value="GLYCOSYLTRANSFERASE"/>
    <property type="match status" value="1"/>
</dbReference>
<dbReference type="Pfam" id="PF05045">
    <property type="entry name" value="RgpF"/>
    <property type="match status" value="1"/>
</dbReference>
<dbReference type="GeneID" id="300084097"/>
<dbReference type="EMBL" id="CP099397">
    <property type="protein sequence ID" value="USR39681.1"/>
    <property type="molecule type" value="Genomic_DNA"/>
</dbReference>
<dbReference type="Gene3D" id="3.20.20.80">
    <property type="entry name" value="Glycosidases"/>
    <property type="match status" value="1"/>
</dbReference>
<dbReference type="InterPro" id="IPR027417">
    <property type="entry name" value="P-loop_NTPase"/>
</dbReference>
<dbReference type="Gene3D" id="3.40.50.300">
    <property type="entry name" value="P-loop containing nucleotide triphosphate hydrolases"/>
    <property type="match status" value="1"/>
</dbReference>
<dbReference type="Proteomes" id="UP001054897">
    <property type="component" value="Chromosome"/>
</dbReference>
<accession>A0ABY5A8Y2</accession>
<sequence>MSVDLTKVIVVLGMHRSGTSVITRALEVLGVELGDNLMPAAENNNEKGFFEDLDIHRFNTRLLAELGTAWDRLGDIAPALMLAPGLEAWRKEARQILHDKLSGTALFAFKDPQTCLLLPFWQTVLAELSIEPYYLICLRDPLSVAASLQKRDGMASMRSQLLWAQYQLSALRYSESTRRILVDYDALMDQPVQQLARIAEAFKLTLPAADAPRMTEFAHDFLSQGLRHAQHNADQLANREQVLQPVANLYQLMRQIAADRLDFLDDSVTRSCVDLTAALGELKPLSRAFDETDHERQQLLRRHAIEQEQLGTRHDEMTLRLSEELDRLRTQLATATTECGTAWHMHAQAVQDRHELASELSNCLLRQDELRAELARVYASRSWRLMRPFRGLRRHHRNPALLLRSVLSESARGLWRLIPLSVSQKQAIKQRLFTHAAPLFSKTQAYRDWLWSQEQELQPAPSSVGRLKWLNEPILAVPRLASETPAATPVKLIAFYLPQFHPIPENDAWWGEGFTEWTNVRPALPQYEGHYQPHVPGDLGYYDLLDGQTQQRQVELAKLYGLGGFCFYFYWFGGKRLLEAPIERYLADESLDLPFCLCWANENWSRRWDGLDNEILIGQNHSAEDDLAFIAYIARYMRDPRYIRVNGRPMLLVYRPSELPDAKATASRWRTWCRENGIGEIYLAYTQSFDNVAPSRFGFDAAIEFPPNATQPPPVTDRVRSLQEDFRGQVFDWSIYLKRSGQYSKPAYKLFRGVCPSWDNTARRRNRGTSFVNSSPRGYQQWLLNAMRDTLARESNPDERLVFINAWNEWAEGAHLEPDQRHGYGFLEATRMASLRASLPQPPVFQRGERLAVVIHAYYPDVLRDILAYLQQIEGVALQLYLSCPTDKARITRGLLAGSRHPWHLEEVINRGRDVLPFIKLLPRIIADGHNLLLKVHTKKSPHRDDGETWRRDLYDKLLTKNAMRQALDHFSRAPITGILGPAGHLVPMSFYWGSNARRVEGLACRLGVEPDDLGALNFVAGTMFFAQTRAFLPLLNLALEEDSFEEEAGQVDGTLAHALERAFSVSAKAAGLEVSSSESSVANRSYAFAKTTPCPS</sequence>
<dbReference type="RefSeq" id="WP_129483766.1">
    <property type="nucleotide sequence ID" value="NZ_CP099397.1"/>
</dbReference>
<dbReference type="Pfam" id="PF14307">
    <property type="entry name" value="Glyco_tran_WbsX"/>
    <property type="match status" value="1"/>
</dbReference>
<gene>
    <name evidence="1" type="ORF">L1F06_024000</name>
</gene>
<evidence type="ECO:0000313" key="1">
    <source>
        <dbReference type="EMBL" id="USR39681.1"/>
    </source>
</evidence>
<proteinExistence type="predicted"/>
<reference evidence="1" key="1">
    <citation type="submission" date="2022-06" db="EMBL/GenBank/DDBJ databases">
        <title>Complete genome of Pseudomonas hydrolytica DSWY01T.</title>
        <authorList>
            <person name="Jung J."/>
            <person name="Jeon C.O."/>
        </authorList>
    </citation>
    <scope>NUCLEOTIDE SEQUENCE</scope>
    <source>
        <strain evidence="1">DSWY01</strain>
    </source>
</reference>
<organism evidence="1 2">
    <name type="scientific">Ectopseudomonas hydrolytica</name>
    <dbReference type="NCBI Taxonomy" id="2493633"/>
    <lineage>
        <taxon>Bacteria</taxon>
        <taxon>Pseudomonadati</taxon>
        <taxon>Pseudomonadota</taxon>
        <taxon>Gammaproteobacteria</taxon>
        <taxon>Pseudomonadales</taxon>
        <taxon>Pseudomonadaceae</taxon>
        <taxon>Ectopseudomonas</taxon>
    </lineage>
</organism>